<dbReference type="GO" id="GO:0022857">
    <property type="term" value="F:transmembrane transporter activity"/>
    <property type="evidence" value="ECO:0007669"/>
    <property type="project" value="InterPro"/>
</dbReference>
<keyword evidence="3" id="KW-1003">Cell membrane</keyword>
<keyword evidence="6 8" id="KW-1133">Transmembrane helix</keyword>
<evidence type="ECO:0000256" key="2">
    <source>
        <dbReference type="ARBA" id="ARBA00022448"/>
    </source>
</evidence>
<dbReference type="InterPro" id="IPR043429">
    <property type="entry name" value="ArtM/GltK/GlnP/TcyL/YhdX-like"/>
</dbReference>
<dbReference type="RefSeq" id="WP_168413839.1">
    <property type="nucleotide sequence ID" value="NZ_CP097053.1"/>
</dbReference>
<keyword evidence="5" id="KW-0029">Amino-acid transport</keyword>
<dbReference type="GO" id="GO:0006865">
    <property type="term" value="P:amino acid transport"/>
    <property type="evidence" value="ECO:0007669"/>
    <property type="project" value="UniProtKB-KW"/>
</dbReference>
<comment type="similarity">
    <text evidence="8">Belongs to the binding-protein-dependent transport system permease family.</text>
</comment>
<dbReference type="Pfam" id="PF00528">
    <property type="entry name" value="BPD_transp_1"/>
    <property type="match status" value="1"/>
</dbReference>
<keyword evidence="2 8" id="KW-0813">Transport</keyword>
<name>A0AAF0BH21_9ENTE</name>
<dbReference type="PROSITE" id="PS50928">
    <property type="entry name" value="ABC_TM1"/>
    <property type="match status" value="1"/>
</dbReference>
<dbReference type="PANTHER" id="PTHR30614:SF0">
    <property type="entry name" value="L-CYSTINE TRANSPORT SYSTEM PERMEASE PROTEIN TCYL"/>
    <property type="match status" value="1"/>
</dbReference>
<dbReference type="SUPFAM" id="SSF161098">
    <property type="entry name" value="MetI-like"/>
    <property type="match status" value="1"/>
</dbReference>
<evidence type="ECO:0000313" key="10">
    <source>
        <dbReference type="EMBL" id="WCG23659.1"/>
    </source>
</evidence>
<organism evidence="10 11">
    <name type="scientific">Vagococcus lutrae</name>
    <dbReference type="NCBI Taxonomy" id="81947"/>
    <lineage>
        <taxon>Bacteria</taxon>
        <taxon>Bacillati</taxon>
        <taxon>Bacillota</taxon>
        <taxon>Bacilli</taxon>
        <taxon>Lactobacillales</taxon>
        <taxon>Enterococcaceae</taxon>
        <taxon>Vagococcus</taxon>
    </lineage>
</organism>
<proteinExistence type="inferred from homology"/>
<evidence type="ECO:0000256" key="4">
    <source>
        <dbReference type="ARBA" id="ARBA00022692"/>
    </source>
</evidence>
<evidence type="ECO:0000256" key="8">
    <source>
        <dbReference type="RuleBase" id="RU363032"/>
    </source>
</evidence>
<dbReference type="PANTHER" id="PTHR30614">
    <property type="entry name" value="MEMBRANE COMPONENT OF AMINO ACID ABC TRANSPORTER"/>
    <property type="match status" value="1"/>
</dbReference>
<protein>
    <submittedName>
        <fullName evidence="10">Amino acid ABC transporter permease</fullName>
    </submittedName>
</protein>
<dbReference type="CDD" id="cd06261">
    <property type="entry name" value="TM_PBP2"/>
    <property type="match status" value="1"/>
</dbReference>
<dbReference type="InterPro" id="IPR010065">
    <property type="entry name" value="AA_ABC_transptr_permease_3TM"/>
</dbReference>
<evidence type="ECO:0000256" key="7">
    <source>
        <dbReference type="ARBA" id="ARBA00023136"/>
    </source>
</evidence>
<keyword evidence="4 8" id="KW-0812">Transmembrane</keyword>
<evidence type="ECO:0000313" key="11">
    <source>
        <dbReference type="Proteomes" id="UP001179600"/>
    </source>
</evidence>
<dbReference type="InterPro" id="IPR000515">
    <property type="entry name" value="MetI-like"/>
</dbReference>
<keyword evidence="7 8" id="KW-0472">Membrane</keyword>
<dbReference type="Proteomes" id="UP001179600">
    <property type="component" value="Chromosome"/>
</dbReference>
<feature type="transmembrane region" description="Helical" evidence="8">
    <location>
        <begin position="187"/>
        <end position="208"/>
    </location>
</feature>
<feature type="domain" description="ABC transmembrane type-1" evidence="9">
    <location>
        <begin position="26"/>
        <end position="211"/>
    </location>
</feature>
<reference evidence="10" key="1">
    <citation type="submission" date="2023-01" db="EMBL/GenBank/DDBJ databases">
        <title>Oxazolidinone resistance genes in florfenicol resistant enterococci from beef cattle and veal calves at slaughter.</title>
        <authorList>
            <person name="Biggel M."/>
        </authorList>
    </citation>
    <scope>NUCLEOTIDE SEQUENCE</scope>
    <source>
        <strain evidence="10">K204-1</strain>
    </source>
</reference>
<feature type="transmembrane region" description="Helical" evidence="8">
    <location>
        <begin position="28"/>
        <end position="52"/>
    </location>
</feature>
<gene>
    <name evidence="10" type="ORF">PML95_09740</name>
</gene>
<sequence length="222" mass="25015">MIGAVYIPKINPVLMWESLPFILQGLPYTVGISVVTFLLGNIFGLFLTMLMFSERKIIQLFVKGYTSFMRGVPGLVLLFILYFGLPYQLTALQAVIICFTMTSSAFLSEIYRGAISGVDSGQWDAAKALGLPYTKTMYQIIIPQAFRIAIPSLGNVAMDLVKGTSLAAMITVPEIFQKAKIIGGREFDYMSLYILVAILYWLLCWLVGKIQYYMERRYAVYQ</sequence>
<evidence type="ECO:0000256" key="3">
    <source>
        <dbReference type="ARBA" id="ARBA00022475"/>
    </source>
</evidence>
<comment type="subcellular location">
    <subcellularLocation>
        <location evidence="1 8">Cell membrane</location>
        <topology evidence="1 8">Multi-pass membrane protein</topology>
    </subcellularLocation>
</comment>
<accession>A0AAF0BH21</accession>
<dbReference type="GO" id="GO:0043190">
    <property type="term" value="C:ATP-binding cassette (ABC) transporter complex"/>
    <property type="evidence" value="ECO:0007669"/>
    <property type="project" value="InterPro"/>
</dbReference>
<dbReference type="EMBL" id="CP116507">
    <property type="protein sequence ID" value="WCG23659.1"/>
    <property type="molecule type" value="Genomic_DNA"/>
</dbReference>
<dbReference type="AlphaFoldDB" id="A0AAF0BH21"/>
<dbReference type="NCBIfam" id="TIGR01726">
    <property type="entry name" value="HEQRo_perm_3TM"/>
    <property type="match status" value="1"/>
</dbReference>
<dbReference type="Gene3D" id="1.10.3720.10">
    <property type="entry name" value="MetI-like"/>
    <property type="match status" value="1"/>
</dbReference>
<evidence type="ECO:0000256" key="6">
    <source>
        <dbReference type="ARBA" id="ARBA00022989"/>
    </source>
</evidence>
<evidence type="ECO:0000259" key="9">
    <source>
        <dbReference type="PROSITE" id="PS50928"/>
    </source>
</evidence>
<dbReference type="InterPro" id="IPR035906">
    <property type="entry name" value="MetI-like_sf"/>
</dbReference>
<evidence type="ECO:0000256" key="5">
    <source>
        <dbReference type="ARBA" id="ARBA00022970"/>
    </source>
</evidence>
<evidence type="ECO:0000256" key="1">
    <source>
        <dbReference type="ARBA" id="ARBA00004651"/>
    </source>
</evidence>